<evidence type="ECO:0000313" key="11">
    <source>
        <dbReference type="Proteomes" id="UP000001610"/>
    </source>
</evidence>
<feature type="transmembrane region" description="Helical" evidence="9">
    <location>
        <begin position="975"/>
        <end position="1000"/>
    </location>
</feature>
<feature type="transmembrane region" description="Helical" evidence="9">
    <location>
        <begin position="927"/>
        <end position="955"/>
    </location>
</feature>
<dbReference type="eggNOG" id="KOG2262">
    <property type="taxonomic scope" value="Eukaryota"/>
</dbReference>
<dbReference type="GO" id="GO:0016020">
    <property type="term" value="C:membrane"/>
    <property type="evidence" value="ECO:0007669"/>
    <property type="project" value="UniProtKB-SubCell"/>
</dbReference>
<evidence type="ECO:0000256" key="4">
    <source>
        <dbReference type="ARBA" id="ARBA00022692"/>
    </source>
</evidence>
<feature type="transmembrane region" description="Helical" evidence="9">
    <location>
        <begin position="491"/>
        <end position="513"/>
    </location>
</feature>
<evidence type="ECO:0000256" key="8">
    <source>
        <dbReference type="ARBA" id="ARBA00023136"/>
    </source>
</evidence>
<feature type="transmembrane region" description="Helical" evidence="9">
    <location>
        <begin position="1129"/>
        <end position="1149"/>
    </location>
</feature>
<gene>
    <name evidence="10" type="ORF">CCM_07947</name>
</gene>
<dbReference type="InterPro" id="IPR004813">
    <property type="entry name" value="OPT"/>
</dbReference>
<evidence type="ECO:0000256" key="9">
    <source>
        <dbReference type="SAM" id="Phobius"/>
    </source>
</evidence>
<dbReference type="FunCoup" id="G3JP85">
    <property type="interactions" value="83"/>
</dbReference>
<feature type="transmembrane region" description="Helical" evidence="9">
    <location>
        <begin position="1092"/>
        <end position="1108"/>
    </location>
</feature>
<dbReference type="Proteomes" id="UP000001610">
    <property type="component" value="Unassembled WGS sequence"/>
</dbReference>
<feature type="transmembrane region" description="Helical" evidence="9">
    <location>
        <begin position="1012"/>
        <end position="1030"/>
    </location>
</feature>
<dbReference type="GO" id="GO:0035673">
    <property type="term" value="F:oligopeptide transmembrane transporter activity"/>
    <property type="evidence" value="ECO:0007669"/>
    <property type="project" value="InterPro"/>
</dbReference>
<dbReference type="EMBL" id="JH126404">
    <property type="protein sequence ID" value="EGX89695.1"/>
    <property type="molecule type" value="Genomic_DNA"/>
</dbReference>
<sequence length="1186" mass="132125">MSPGLPEAVRHSRHCNLLLEKNRAGEAERCPGSKEAPTSGLLWWLFLVGDPLVVASHAAAKADLAHFLLRNWIATDRPAKEAEDATARDMGPANDLSRSGSSLAINADAGIDVLSNREQKAQGKRQGPRQGHCHLFNHTTPYSTVIRASPFGSGTNYLIHRVISTNTELLSSKTGDSTKVPVLNLLPPRSTFGLIQRRPAPGRWICLVGHRNFPYVAVGMTVQPPARATHCPSCRPSMVRSTSPSVPTSQDLAAHVTMPVSGLTLDYAFAFERAMPVSGPTLNYAFAFETAHQNRVLPPFLADITVASPTNTPSYTHSSYGWEPLLNQLPPRAFSNSSLELFTALASQPQTMLPIPTQYYHQLVSDCPLGLSCLQAPSLAARQLPKVPLLRMTSFCESSLPTMVGLRKILSRQKTNQSGDHEGELQAFRKQHRYDPFLGDDKLRAVDSALDSGNAEKLRDLDNSLIQDDSPYPEVRAAVPNTDEDMPINTIRAWVIGGILCTIVSACNVLLALRRTPISISSTVVQLVAYPIGCFWAWFMPEKSFRLFGRNFELNPGPFNVKEHTIITMMTAAGSAISYAFDILLAQEVFYDQHFKWGFQILLVLSTQAMGFGIAGIARRFLIYPSAMVWPATLVTCAVMYALHNHQPADPAATNGWKIGRYAFFLIVSCSTFVWEWIPQVFAQIFQFFNFACWIAPNNVLVNQVLGAQSGLGLIPISFDWSIVSAFLGSPLQAPAFALVNVALGLVLVTIAASGLSWAGPEFYRYLPISANTNFDRFAKKYNTTRILTPEFTMNETAYREYSPILISPTFTLSYGMSFAALISTLVHVAIFYGPDIWRRSRNMRSEEPDVHLKLMRKYKEAPEWWFLAIFSMSFAFGMIASQVWPTHLPWWAFIICIALGVVFFIPIGTVQAITNQQTGLNVITELVVGFMLPGRPIAMMMFKCWGYMIIYYGLNYISDMKVGHYMKIPPRSMFAAQAFAVIWLSLVQVATYNFLLGNIEGICTENQPQGLICPAARTFFNASVIWGVIGPAKMFGAGQLFAWLNWFWLIGAALPVMQYLITRRYPKSIFRYMLTPVIFGAAGQIPPATLYYIWQFVTVGLVFNWFIRRRYFGWWQQYNYTLSGALDIGNALASVVIALALGLGNANFPDWWGNTVPYNNLDGWYNATTKVFQKGQTPLGPEKWY</sequence>
<feature type="transmembrane region" description="Helical" evidence="9">
    <location>
        <begin position="736"/>
        <end position="759"/>
    </location>
</feature>
<dbReference type="GeneID" id="18169957"/>
<organism evidence="10 11">
    <name type="scientific">Cordyceps militaris (strain CM01)</name>
    <name type="common">Caterpillar fungus</name>
    <dbReference type="NCBI Taxonomy" id="983644"/>
    <lineage>
        <taxon>Eukaryota</taxon>
        <taxon>Fungi</taxon>
        <taxon>Dikarya</taxon>
        <taxon>Ascomycota</taxon>
        <taxon>Pezizomycotina</taxon>
        <taxon>Sordariomycetes</taxon>
        <taxon>Hypocreomycetidae</taxon>
        <taxon>Hypocreales</taxon>
        <taxon>Cordycipitaceae</taxon>
        <taxon>Cordyceps</taxon>
    </lineage>
</organism>
<keyword evidence="8 9" id="KW-0472">Membrane</keyword>
<feature type="transmembrane region" description="Helical" evidence="9">
    <location>
        <begin position="891"/>
        <end position="915"/>
    </location>
</feature>
<feature type="transmembrane region" description="Helical" evidence="9">
    <location>
        <begin position="520"/>
        <end position="539"/>
    </location>
</feature>
<evidence type="ECO:0000256" key="2">
    <source>
        <dbReference type="ARBA" id="ARBA00008807"/>
    </source>
</evidence>
<evidence type="ECO:0000313" key="10">
    <source>
        <dbReference type="EMBL" id="EGX89695.1"/>
    </source>
</evidence>
<feature type="transmembrane region" description="Helical" evidence="9">
    <location>
        <begin position="1042"/>
        <end position="1063"/>
    </location>
</feature>
<keyword evidence="11" id="KW-1185">Reference proteome</keyword>
<feature type="transmembrane region" description="Helical" evidence="9">
    <location>
        <begin position="623"/>
        <end position="643"/>
    </location>
</feature>
<dbReference type="HOGENOM" id="CLU_272369_0_0_1"/>
<dbReference type="PANTHER" id="PTHR22601">
    <property type="entry name" value="ISP4 LIKE PROTEIN"/>
    <property type="match status" value="1"/>
</dbReference>
<protein>
    <submittedName>
        <fullName evidence="10">Small oligopeptide transporter, OPT family</fullName>
    </submittedName>
</protein>
<comment type="subcellular location">
    <subcellularLocation>
        <location evidence="1">Membrane</location>
        <topology evidence="1">Multi-pass membrane protein</topology>
    </subcellularLocation>
</comment>
<dbReference type="NCBIfam" id="TIGR00727">
    <property type="entry name" value="ISP4_OPT"/>
    <property type="match status" value="1"/>
</dbReference>
<keyword evidence="3" id="KW-0813">Transport</keyword>
<feature type="transmembrane region" description="Helical" evidence="9">
    <location>
        <begin position="566"/>
        <end position="585"/>
    </location>
</feature>
<reference evidence="10 11" key="1">
    <citation type="journal article" date="2011" name="Genome Biol.">
        <title>Genome sequence of the insect pathogenic fungus Cordyceps militaris, a valued traditional Chinese medicine.</title>
        <authorList>
            <person name="Zheng P."/>
            <person name="Xia Y."/>
            <person name="Xiao G."/>
            <person name="Xiong C."/>
            <person name="Hu X."/>
            <person name="Zhang S."/>
            <person name="Zheng H."/>
            <person name="Huang Y."/>
            <person name="Zhou Y."/>
            <person name="Wang S."/>
            <person name="Zhao G.P."/>
            <person name="Liu X."/>
            <person name="St Leger R.J."/>
            <person name="Wang C."/>
        </authorList>
    </citation>
    <scope>NUCLEOTIDE SEQUENCE [LARGE SCALE GENOMIC DNA]</scope>
    <source>
        <strain evidence="10 11">CM01</strain>
    </source>
</reference>
<dbReference type="OrthoDB" id="9986677at2759"/>
<dbReference type="InParanoid" id="G3JP85"/>
<keyword evidence="5" id="KW-0571">Peptide transport</keyword>
<dbReference type="VEuPathDB" id="FungiDB:CCM_07947"/>
<evidence type="ECO:0000256" key="5">
    <source>
        <dbReference type="ARBA" id="ARBA00022856"/>
    </source>
</evidence>
<feature type="transmembrane region" description="Helical" evidence="9">
    <location>
        <begin position="706"/>
        <end position="729"/>
    </location>
</feature>
<dbReference type="KEGG" id="cmt:CCM_07947"/>
<name>G3JP85_CORMM</name>
<feature type="transmembrane region" description="Helical" evidence="9">
    <location>
        <begin position="664"/>
        <end position="686"/>
    </location>
</feature>
<dbReference type="Pfam" id="PF03169">
    <property type="entry name" value="OPT"/>
    <property type="match status" value="1"/>
</dbReference>
<evidence type="ECO:0000256" key="1">
    <source>
        <dbReference type="ARBA" id="ARBA00004141"/>
    </source>
</evidence>
<feature type="transmembrane region" description="Helical" evidence="9">
    <location>
        <begin position="813"/>
        <end position="835"/>
    </location>
</feature>
<keyword evidence="7 9" id="KW-1133">Transmembrane helix</keyword>
<dbReference type="GO" id="GO:0015031">
    <property type="term" value="P:protein transport"/>
    <property type="evidence" value="ECO:0007669"/>
    <property type="project" value="UniProtKB-KW"/>
</dbReference>
<keyword evidence="4 9" id="KW-0812">Transmembrane</keyword>
<dbReference type="NCBIfam" id="TIGR00728">
    <property type="entry name" value="OPT_sfam"/>
    <property type="match status" value="1"/>
</dbReference>
<dbReference type="OMA" id="FFAYRTQ"/>
<evidence type="ECO:0000256" key="7">
    <source>
        <dbReference type="ARBA" id="ARBA00022989"/>
    </source>
</evidence>
<keyword evidence="6" id="KW-0653">Protein transport</keyword>
<accession>G3JP85</accession>
<feature type="transmembrane region" description="Helical" evidence="9">
    <location>
        <begin position="597"/>
        <end position="617"/>
    </location>
</feature>
<comment type="similarity">
    <text evidence="2">Belongs to the oligopeptide OPT transporter family.</text>
</comment>
<evidence type="ECO:0000256" key="6">
    <source>
        <dbReference type="ARBA" id="ARBA00022927"/>
    </source>
</evidence>
<evidence type="ECO:0000256" key="3">
    <source>
        <dbReference type="ARBA" id="ARBA00022448"/>
    </source>
</evidence>
<dbReference type="InterPro" id="IPR004648">
    <property type="entry name" value="Oligpept_transpt"/>
</dbReference>
<dbReference type="RefSeq" id="XP_006673150.1">
    <property type="nucleotide sequence ID" value="XM_006673087.1"/>
</dbReference>
<feature type="transmembrane region" description="Helical" evidence="9">
    <location>
        <begin position="865"/>
        <end position="885"/>
    </location>
</feature>
<dbReference type="AlphaFoldDB" id="G3JP85"/>
<proteinExistence type="inferred from homology"/>
<feature type="transmembrane region" description="Helical" evidence="9">
    <location>
        <begin position="1070"/>
        <end position="1086"/>
    </location>
</feature>